<keyword evidence="1" id="KW-0472">Membrane</keyword>
<feature type="domain" description="CAAX prenyl protease 2/Lysostaphin resistance protein A-like" evidence="2">
    <location>
        <begin position="161"/>
        <end position="249"/>
    </location>
</feature>
<keyword evidence="3" id="KW-0482">Metalloprotease</keyword>
<keyword evidence="3" id="KW-0645">Protease</keyword>
<evidence type="ECO:0000313" key="4">
    <source>
        <dbReference type="Proteomes" id="UP000824112"/>
    </source>
</evidence>
<feature type="transmembrane region" description="Helical" evidence="1">
    <location>
        <begin position="101"/>
        <end position="119"/>
    </location>
</feature>
<evidence type="ECO:0000259" key="2">
    <source>
        <dbReference type="Pfam" id="PF02517"/>
    </source>
</evidence>
<feature type="transmembrane region" description="Helical" evidence="1">
    <location>
        <begin position="161"/>
        <end position="183"/>
    </location>
</feature>
<protein>
    <submittedName>
        <fullName evidence="3">CPBP family intramembrane metalloprotease</fullName>
    </submittedName>
</protein>
<keyword evidence="1" id="KW-1133">Transmembrane helix</keyword>
<dbReference type="GO" id="GO:0004175">
    <property type="term" value="F:endopeptidase activity"/>
    <property type="evidence" value="ECO:0007669"/>
    <property type="project" value="UniProtKB-ARBA"/>
</dbReference>
<accession>A0A9D1SCS5</accession>
<dbReference type="AlphaFoldDB" id="A0A9D1SCS5"/>
<reference evidence="3" key="2">
    <citation type="journal article" date="2021" name="PeerJ">
        <title>Extensive microbial diversity within the chicken gut microbiome revealed by metagenomics and culture.</title>
        <authorList>
            <person name="Gilroy R."/>
            <person name="Ravi A."/>
            <person name="Getino M."/>
            <person name="Pursley I."/>
            <person name="Horton D.L."/>
            <person name="Alikhan N.F."/>
            <person name="Baker D."/>
            <person name="Gharbi K."/>
            <person name="Hall N."/>
            <person name="Watson M."/>
            <person name="Adriaenssens E.M."/>
            <person name="Foster-Nyarko E."/>
            <person name="Jarju S."/>
            <person name="Secka A."/>
            <person name="Antonio M."/>
            <person name="Oren A."/>
            <person name="Chaudhuri R.R."/>
            <person name="La Ragione R."/>
            <person name="Hildebrand F."/>
            <person name="Pallen M.J."/>
        </authorList>
    </citation>
    <scope>NUCLEOTIDE SEQUENCE</scope>
    <source>
        <strain evidence="3">CHK158-818</strain>
    </source>
</reference>
<gene>
    <name evidence="3" type="ORF">IAB03_06065</name>
</gene>
<organism evidence="3 4">
    <name type="scientific">Candidatus Gallibacteroides avistercoris</name>
    <dbReference type="NCBI Taxonomy" id="2840833"/>
    <lineage>
        <taxon>Bacteria</taxon>
        <taxon>Pseudomonadati</taxon>
        <taxon>Bacteroidota</taxon>
        <taxon>Bacteroidia</taxon>
        <taxon>Bacteroidales</taxon>
        <taxon>Bacteroidaceae</taxon>
        <taxon>Bacteroidaceae incertae sedis</taxon>
        <taxon>Candidatus Gallibacteroides</taxon>
    </lineage>
</organism>
<dbReference type="GO" id="GO:0008237">
    <property type="term" value="F:metallopeptidase activity"/>
    <property type="evidence" value="ECO:0007669"/>
    <property type="project" value="UniProtKB-KW"/>
</dbReference>
<dbReference type="InterPro" id="IPR052710">
    <property type="entry name" value="CAAX_protease"/>
</dbReference>
<feature type="transmembrane region" description="Helical" evidence="1">
    <location>
        <begin position="12"/>
        <end position="35"/>
    </location>
</feature>
<keyword evidence="3" id="KW-0378">Hydrolase</keyword>
<evidence type="ECO:0000256" key="1">
    <source>
        <dbReference type="SAM" id="Phobius"/>
    </source>
</evidence>
<sequence length="330" mass="37736">MKLSLFSPFAKLLIFIGLIFLFMGMFSVLFPLVFLYLSGEDVTQLLQPNTMVQNWAFLCNMQLWTSICVFLAPSLLAAYWFSEGKVGRYLFSNRIPLLSPCLMSIVLLLAITPMISLIGEWNYQLRLPDALSGMEAWMRRQEDAAQEVVNQILNVESSIDWLFVLLVLAVSAGITEEFLFRGVMQRLFLEKFKRVHLAVWITAFIFSAIHLQFFGFFPRLLLGALCGYLLVWSGNIWIPVLVHTLNNAIYVATEYVIKQGWTTTEAMEMELSWGNLVFALAGLAVFVLVARQFKNRQQVPYRQTVQAATAKSIFEKMMSEELNRTSSDEK</sequence>
<dbReference type="Proteomes" id="UP000824112">
    <property type="component" value="Unassembled WGS sequence"/>
</dbReference>
<feature type="transmembrane region" description="Helical" evidence="1">
    <location>
        <begin position="195"/>
        <end position="217"/>
    </location>
</feature>
<keyword evidence="1" id="KW-0812">Transmembrane</keyword>
<dbReference type="PANTHER" id="PTHR36435">
    <property type="entry name" value="SLR1288 PROTEIN"/>
    <property type="match status" value="1"/>
</dbReference>
<comment type="caution">
    <text evidence="3">The sequence shown here is derived from an EMBL/GenBank/DDBJ whole genome shotgun (WGS) entry which is preliminary data.</text>
</comment>
<evidence type="ECO:0000313" key="3">
    <source>
        <dbReference type="EMBL" id="HIU55355.1"/>
    </source>
</evidence>
<name>A0A9D1SCS5_9BACT</name>
<feature type="transmembrane region" description="Helical" evidence="1">
    <location>
        <begin position="271"/>
        <end position="290"/>
    </location>
</feature>
<feature type="transmembrane region" description="Helical" evidence="1">
    <location>
        <begin position="55"/>
        <end position="81"/>
    </location>
</feature>
<dbReference type="GO" id="GO:0080120">
    <property type="term" value="P:CAAX-box protein maturation"/>
    <property type="evidence" value="ECO:0007669"/>
    <property type="project" value="UniProtKB-ARBA"/>
</dbReference>
<dbReference type="EMBL" id="DVNA01000135">
    <property type="protein sequence ID" value="HIU55355.1"/>
    <property type="molecule type" value="Genomic_DNA"/>
</dbReference>
<reference evidence="3" key="1">
    <citation type="submission" date="2020-10" db="EMBL/GenBank/DDBJ databases">
        <authorList>
            <person name="Gilroy R."/>
        </authorList>
    </citation>
    <scope>NUCLEOTIDE SEQUENCE</scope>
    <source>
        <strain evidence="3">CHK158-818</strain>
    </source>
</reference>
<dbReference type="PANTHER" id="PTHR36435:SF1">
    <property type="entry name" value="CAAX AMINO TERMINAL PROTEASE FAMILY PROTEIN"/>
    <property type="match status" value="1"/>
</dbReference>
<proteinExistence type="predicted"/>
<dbReference type="InterPro" id="IPR003675">
    <property type="entry name" value="Rce1/LyrA-like_dom"/>
</dbReference>
<dbReference type="Pfam" id="PF02517">
    <property type="entry name" value="Rce1-like"/>
    <property type="match status" value="1"/>
</dbReference>